<evidence type="ECO:0000313" key="2">
    <source>
        <dbReference type="EMBL" id="CAF3838578.1"/>
    </source>
</evidence>
<evidence type="ECO:0000313" key="1">
    <source>
        <dbReference type="EMBL" id="CAF1071517.1"/>
    </source>
</evidence>
<dbReference type="EMBL" id="CAJOBC010004728">
    <property type="protein sequence ID" value="CAF3838578.1"/>
    <property type="molecule type" value="Genomic_DNA"/>
</dbReference>
<dbReference type="InterPro" id="IPR011990">
    <property type="entry name" value="TPR-like_helical_dom_sf"/>
</dbReference>
<protein>
    <submittedName>
        <fullName evidence="1">Uncharacterized protein</fullName>
    </submittedName>
</protein>
<organism evidence="1 3">
    <name type="scientific">Didymodactylos carnosus</name>
    <dbReference type="NCBI Taxonomy" id="1234261"/>
    <lineage>
        <taxon>Eukaryota</taxon>
        <taxon>Metazoa</taxon>
        <taxon>Spiralia</taxon>
        <taxon>Gnathifera</taxon>
        <taxon>Rotifera</taxon>
        <taxon>Eurotatoria</taxon>
        <taxon>Bdelloidea</taxon>
        <taxon>Philodinida</taxon>
        <taxon>Philodinidae</taxon>
        <taxon>Didymodactylos</taxon>
    </lineage>
</organism>
<evidence type="ECO:0000313" key="3">
    <source>
        <dbReference type="Proteomes" id="UP000663829"/>
    </source>
</evidence>
<dbReference type="AlphaFoldDB" id="A0A814LYJ8"/>
<accession>A0A814LYJ8</accession>
<gene>
    <name evidence="1" type="ORF">GPM918_LOCUS17300</name>
    <name evidence="2" type="ORF">SRO942_LOCUS17299</name>
</gene>
<dbReference type="OrthoDB" id="5986190at2759"/>
<proteinExistence type="predicted"/>
<dbReference type="Proteomes" id="UP000681722">
    <property type="component" value="Unassembled WGS sequence"/>
</dbReference>
<keyword evidence="3" id="KW-1185">Reference proteome</keyword>
<sequence length="143" mass="16358">MTFTKHASTSADIIHLSYYKGEDEVLIMLGAMFHTEKINYGKKEQMWIASVSLASDDDYDLKDLFSHYKDKIGEETNINSSGKILLEMGEYDRAAKYYEQYLNNSRIATADSLYGLGSADLYNGNSPSPQREIQRKKCEQLYI</sequence>
<dbReference type="Proteomes" id="UP000663829">
    <property type="component" value="Unassembled WGS sequence"/>
</dbReference>
<dbReference type="EMBL" id="CAJNOQ010004728">
    <property type="protein sequence ID" value="CAF1071517.1"/>
    <property type="molecule type" value="Genomic_DNA"/>
</dbReference>
<comment type="caution">
    <text evidence="1">The sequence shown here is derived from an EMBL/GenBank/DDBJ whole genome shotgun (WGS) entry which is preliminary data.</text>
</comment>
<dbReference type="Gene3D" id="1.25.40.10">
    <property type="entry name" value="Tetratricopeptide repeat domain"/>
    <property type="match status" value="1"/>
</dbReference>
<name>A0A814LYJ8_9BILA</name>
<reference evidence="1" key="1">
    <citation type="submission" date="2021-02" db="EMBL/GenBank/DDBJ databases">
        <authorList>
            <person name="Nowell W R."/>
        </authorList>
    </citation>
    <scope>NUCLEOTIDE SEQUENCE</scope>
</reference>